<protein>
    <submittedName>
        <fullName evidence="2">Putative secreted protein</fullName>
    </submittedName>
</protein>
<keyword evidence="1" id="KW-0732">Signal</keyword>
<sequence>MDLRPPAPRRSLVRALVGGCCLRCAAAHSATGSPLNRTGCGSDIHWQCGQNPSPVFPRNLGTYESPCLTV</sequence>
<reference evidence="2" key="1">
    <citation type="submission" date="2018-01" db="EMBL/GenBank/DDBJ databases">
        <title>An insight into the sialome of Amazonian anophelines.</title>
        <authorList>
            <person name="Ribeiro J.M."/>
            <person name="Scarpassa V."/>
            <person name="Calvo E."/>
        </authorList>
    </citation>
    <scope>NUCLEOTIDE SEQUENCE</scope>
    <source>
        <tissue evidence="2">Salivary glands</tissue>
    </source>
</reference>
<proteinExistence type="predicted"/>
<dbReference type="AlphaFoldDB" id="A0A2M4B4C5"/>
<feature type="chain" id="PRO_5014663025" evidence="1">
    <location>
        <begin position="28"/>
        <end position="70"/>
    </location>
</feature>
<evidence type="ECO:0000256" key="1">
    <source>
        <dbReference type="SAM" id="SignalP"/>
    </source>
</evidence>
<feature type="signal peptide" evidence="1">
    <location>
        <begin position="1"/>
        <end position="27"/>
    </location>
</feature>
<name>A0A2M4B4C5_9DIPT</name>
<accession>A0A2M4B4C5</accession>
<dbReference type="EMBL" id="GGFK01014582">
    <property type="protein sequence ID" value="MBW47903.1"/>
    <property type="molecule type" value="Transcribed_RNA"/>
</dbReference>
<evidence type="ECO:0000313" key="2">
    <source>
        <dbReference type="EMBL" id="MBW47903.1"/>
    </source>
</evidence>
<organism evidence="2">
    <name type="scientific">Anopheles triannulatus</name>
    <dbReference type="NCBI Taxonomy" id="58253"/>
    <lineage>
        <taxon>Eukaryota</taxon>
        <taxon>Metazoa</taxon>
        <taxon>Ecdysozoa</taxon>
        <taxon>Arthropoda</taxon>
        <taxon>Hexapoda</taxon>
        <taxon>Insecta</taxon>
        <taxon>Pterygota</taxon>
        <taxon>Neoptera</taxon>
        <taxon>Endopterygota</taxon>
        <taxon>Diptera</taxon>
        <taxon>Nematocera</taxon>
        <taxon>Culicoidea</taxon>
        <taxon>Culicidae</taxon>
        <taxon>Anophelinae</taxon>
        <taxon>Anopheles</taxon>
    </lineage>
</organism>